<evidence type="ECO:0000256" key="1">
    <source>
        <dbReference type="SAM" id="MobiDB-lite"/>
    </source>
</evidence>
<comment type="caution">
    <text evidence="2">The sequence shown here is derived from an EMBL/GenBank/DDBJ whole genome shotgun (WGS) entry which is preliminary data.</text>
</comment>
<sequence>MTSTPIEYNIFATGTSSYPRSVMTGAIATNSTEQSKSIFDIYVYGVEPQKVTNNITIKGYIPMDDTGHPRPTKDSGNITAPEVDTEELTLISQKIESVPDGYKVNLIIEDTFARNSSKLLTEAALERLQSITIVLEGSGALNPKSYRLMQTVNLAKQAEDFGVPEFNIQVFSSVNTDILANGNGDTIVENKYWKSILESNYITIKLTDFDSISRNINTEKEISALEKMMAAYGYDFSTAFVPSHKFDHKKKLLVFFGSSRIGDQDTEENRQGANFNNVKLLDYYLNTPEIADNYNVAVKPHPRLAWINKHIEDKGIDASYFSSMPYELLAIAGGKKINGVDIPVIDRVDSTYSTILYSVEKSKINAIIDYSPYTASLRVMSQ</sequence>
<protein>
    <submittedName>
        <fullName evidence="2">Uncharacterized protein</fullName>
    </submittedName>
</protein>
<gene>
    <name evidence="2" type="ORF">JCM19237_6730</name>
</gene>
<organism evidence="2 3">
    <name type="scientific">Photobacterium aphoticum</name>
    <dbReference type="NCBI Taxonomy" id="754436"/>
    <lineage>
        <taxon>Bacteria</taxon>
        <taxon>Pseudomonadati</taxon>
        <taxon>Pseudomonadota</taxon>
        <taxon>Gammaproteobacteria</taxon>
        <taxon>Vibrionales</taxon>
        <taxon>Vibrionaceae</taxon>
        <taxon>Photobacterium</taxon>
    </lineage>
</organism>
<feature type="region of interest" description="Disordered" evidence="1">
    <location>
        <begin position="62"/>
        <end position="81"/>
    </location>
</feature>
<proteinExistence type="predicted"/>
<dbReference type="Gene3D" id="3.40.50.11110">
    <property type="entry name" value="Sialyltransferase, C-terminal GT-B Rossman nucleotide-binding domain"/>
    <property type="match status" value="1"/>
</dbReference>
<accession>A0A090QLM6</accession>
<dbReference type="AlphaFoldDB" id="A0A090QLM6"/>
<evidence type="ECO:0000313" key="3">
    <source>
        <dbReference type="Proteomes" id="UP000029227"/>
    </source>
</evidence>
<evidence type="ECO:0000313" key="2">
    <source>
        <dbReference type="EMBL" id="GAL03836.1"/>
    </source>
</evidence>
<dbReference type="Proteomes" id="UP000029227">
    <property type="component" value="Unassembled WGS sequence"/>
</dbReference>
<reference evidence="2 3" key="1">
    <citation type="journal article" date="2014" name="Genome Announc.">
        <title>Draft Genome Sequences of Two Vibrionaceae Species, Vibrio ponticus C121 and Photobacterium aphoticum C119, Isolated as Coral Reef Microbiota.</title>
        <authorList>
            <person name="Al-saari N."/>
            <person name="Meirelles P.M."/>
            <person name="Mino S."/>
            <person name="Suda W."/>
            <person name="Oshima K."/>
            <person name="Hattori M."/>
            <person name="Ohkuma M."/>
            <person name="Thompson F.L."/>
            <person name="Gomez-Gil B."/>
            <person name="Sawabe T."/>
            <person name="Sawabe T."/>
        </authorList>
    </citation>
    <scope>NUCLEOTIDE SEQUENCE [LARGE SCALE GENOMIC DNA]</scope>
    <source>
        <strain evidence="2 3">JCM 19237</strain>
    </source>
</reference>
<name>A0A090QLM6_9GAMM</name>
<dbReference type="EMBL" id="BBMN01000002">
    <property type="protein sequence ID" value="GAL03836.1"/>
    <property type="molecule type" value="Genomic_DNA"/>
</dbReference>